<dbReference type="AlphaFoldDB" id="A0AAU8GZ18"/>
<organism evidence="1">
    <name type="scientific">Thermodesulfovibrio obliviosus</name>
    <dbReference type="NCBI Taxonomy" id="3118332"/>
    <lineage>
        <taxon>Bacteria</taxon>
        <taxon>Pseudomonadati</taxon>
        <taxon>Nitrospirota</taxon>
        <taxon>Thermodesulfovibrionia</taxon>
        <taxon>Thermodesulfovibrionales</taxon>
        <taxon>Thermodesulfovibrionaceae</taxon>
        <taxon>Thermodesulfovibrio</taxon>
    </lineage>
</organism>
<evidence type="ECO:0000313" key="1">
    <source>
        <dbReference type="EMBL" id="XCH47769.1"/>
    </source>
</evidence>
<name>A0AAU8GZ18_9BACT</name>
<dbReference type="RefSeq" id="WP_353685430.1">
    <property type="nucleotide sequence ID" value="NZ_CP144374.1"/>
</dbReference>
<accession>A0AAU8GZ18</accession>
<reference evidence="1" key="1">
    <citation type="submission" date="2024-01" db="EMBL/GenBank/DDBJ databases">
        <title>The first autotrophic representatives of the genus Thermodesulfovibrio.</title>
        <authorList>
            <person name="Maltseva A.I."/>
            <person name="Elcheninov A.G."/>
            <person name="Kublanov I.V."/>
            <person name="Lebedinsky A.V."/>
            <person name="Frolov E.N."/>
        </authorList>
    </citation>
    <scope>NUCLEOTIDE SEQUENCE</scope>
    <source>
        <strain evidence="1">3462-1</strain>
    </source>
</reference>
<protein>
    <submittedName>
        <fullName evidence="1">Uncharacterized protein</fullName>
    </submittedName>
</protein>
<proteinExistence type="predicted"/>
<gene>
    <name evidence="1" type="ORF">V4D31_05300</name>
</gene>
<dbReference type="EMBL" id="CP144374">
    <property type="protein sequence ID" value="XCH47769.1"/>
    <property type="molecule type" value="Genomic_DNA"/>
</dbReference>
<dbReference type="KEGG" id="tob:V4D31_05300"/>
<sequence length="123" mass="13652">MKVNVLDMIGIGIFVMAVLLLGIAFAFADDTNYKIPCTYWAKTPGFLGVKSKHSADFTIFANVRPVLENATKIFQGMLTEPNMKEFQMALTRVHTDVGSKKPTEAGVTCKFEDGDFIIQATRR</sequence>